<reference evidence="11 12" key="1">
    <citation type="submission" date="2018-09" db="EMBL/GenBank/DDBJ databases">
        <title>Paenibacillus aracenensis nov. sp. isolated from a cave in southern Spain.</title>
        <authorList>
            <person name="Jurado V."/>
            <person name="Gutierrez-Patricio S."/>
            <person name="Gonzalez-Pimentel J.L."/>
            <person name="Miller A.Z."/>
            <person name="Laiz L."/>
            <person name="Saiz-Jimenez C."/>
        </authorList>
    </citation>
    <scope>NUCLEOTIDE SEQUENCE [LARGE SCALE GENOMIC DNA]</scope>
    <source>
        <strain evidence="11 12">DSM 22867</strain>
    </source>
</reference>
<dbReference type="GO" id="GO:0022857">
    <property type="term" value="F:transmembrane transporter activity"/>
    <property type="evidence" value="ECO:0007669"/>
    <property type="project" value="InterPro"/>
</dbReference>
<dbReference type="InterPro" id="IPR020846">
    <property type="entry name" value="MFS_dom"/>
</dbReference>
<keyword evidence="12" id="KW-1185">Reference proteome</keyword>
<evidence type="ECO:0000313" key="11">
    <source>
        <dbReference type="EMBL" id="RIX51271.1"/>
    </source>
</evidence>
<evidence type="ECO:0000256" key="9">
    <source>
        <dbReference type="SAM" id="Phobius"/>
    </source>
</evidence>
<dbReference type="AlphaFoldDB" id="A0A3A1UV01"/>
<comment type="caution">
    <text evidence="11">The sequence shown here is derived from an EMBL/GenBank/DDBJ whole genome shotgun (WGS) entry which is preliminary data.</text>
</comment>
<keyword evidence="8 9" id="KW-0472">Membrane</keyword>
<evidence type="ECO:0000256" key="3">
    <source>
        <dbReference type="ARBA" id="ARBA00022448"/>
    </source>
</evidence>
<name>A0A3A1UV01_9BACL</name>
<dbReference type="CDD" id="cd17471">
    <property type="entry name" value="MFS_Set"/>
    <property type="match status" value="1"/>
</dbReference>
<feature type="transmembrane region" description="Helical" evidence="9">
    <location>
        <begin position="42"/>
        <end position="60"/>
    </location>
</feature>
<evidence type="ECO:0000256" key="5">
    <source>
        <dbReference type="ARBA" id="ARBA00022597"/>
    </source>
</evidence>
<evidence type="ECO:0000313" key="12">
    <source>
        <dbReference type="Proteomes" id="UP000266482"/>
    </source>
</evidence>
<keyword evidence="7 9" id="KW-1133">Transmembrane helix</keyword>
<feature type="transmembrane region" description="Helical" evidence="9">
    <location>
        <begin position="279"/>
        <end position="297"/>
    </location>
</feature>
<dbReference type="InterPro" id="IPR036259">
    <property type="entry name" value="MFS_trans_sf"/>
</dbReference>
<dbReference type="PANTHER" id="PTHR23535:SF2">
    <property type="entry name" value="SUGAR EFFLUX TRANSPORTER A-RELATED"/>
    <property type="match status" value="1"/>
</dbReference>
<keyword evidence="3" id="KW-0813">Transport</keyword>
<gene>
    <name evidence="11" type="ORF">D3P08_17540</name>
</gene>
<feature type="transmembrane region" description="Helical" evidence="9">
    <location>
        <begin position="165"/>
        <end position="186"/>
    </location>
</feature>
<feature type="transmembrane region" description="Helical" evidence="9">
    <location>
        <begin position="96"/>
        <end position="118"/>
    </location>
</feature>
<dbReference type="PANTHER" id="PTHR23535">
    <property type="entry name" value="SUGAR EFFLUX TRANSPORTER A-RELATED"/>
    <property type="match status" value="1"/>
</dbReference>
<dbReference type="InterPro" id="IPR011701">
    <property type="entry name" value="MFS"/>
</dbReference>
<protein>
    <submittedName>
        <fullName evidence="11">MFS transporter</fullName>
    </submittedName>
</protein>
<evidence type="ECO:0000256" key="2">
    <source>
        <dbReference type="ARBA" id="ARBA00006523"/>
    </source>
</evidence>
<feature type="transmembrane region" description="Helical" evidence="9">
    <location>
        <begin position="139"/>
        <end position="159"/>
    </location>
</feature>
<evidence type="ECO:0000256" key="8">
    <source>
        <dbReference type="ARBA" id="ARBA00023136"/>
    </source>
</evidence>
<dbReference type="Proteomes" id="UP000266482">
    <property type="component" value="Unassembled WGS sequence"/>
</dbReference>
<dbReference type="EMBL" id="QXQA01000011">
    <property type="protein sequence ID" value="RIX51271.1"/>
    <property type="molecule type" value="Genomic_DNA"/>
</dbReference>
<organism evidence="11 12">
    <name type="scientific">Paenibacillus nanensis</name>
    <dbReference type="NCBI Taxonomy" id="393251"/>
    <lineage>
        <taxon>Bacteria</taxon>
        <taxon>Bacillati</taxon>
        <taxon>Bacillota</taxon>
        <taxon>Bacilli</taxon>
        <taxon>Bacillales</taxon>
        <taxon>Paenibacillaceae</taxon>
        <taxon>Paenibacillus</taxon>
    </lineage>
</organism>
<feature type="transmembrane region" description="Helical" evidence="9">
    <location>
        <begin position="207"/>
        <end position="229"/>
    </location>
</feature>
<feature type="transmembrane region" description="Helical" evidence="9">
    <location>
        <begin position="367"/>
        <end position="386"/>
    </location>
</feature>
<feature type="transmembrane region" description="Helical" evidence="9">
    <location>
        <begin position="303"/>
        <end position="325"/>
    </location>
</feature>
<feature type="transmembrane region" description="Helical" evidence="9">
    <location>
        <begin position="346"/>
        <end position="361"/>
    </location>
</feature>
<evidence type="ECO:0000259" key="10">
    <source>
        <dbReference type="PROSITE" id="PS50850"/>
    </source>
</evidence>
<proteinExistence type="inferred from homology"/>
<dbReference type="PROSITE" id="PS50850">
    <property type="entry name" value="MFS"/>
    <property type="match status" value="1"/>
</dbReference>
<accession>A0A3A1UV01</accession>
<dbReference type="Gene3D" id="1.20.1250.20">
    <property type="entry name" value="MFS general substrate transporter like domains"/>
    <property type="match status" value="2"/>
</dbReference>
<keyword evidence="4" id="KW-1003">Cell membrane</keyword>
<dbReference type="GO" id="GO:0005886">
    <property type="term" value="C:plasma membrane"/>
    <property type="evidence" value="ECO:0007669"/>
    <property type="project" value="UniProtKB-SubCell"/>
</dbReference>
<keyword evidence="5" id="KW-0762">Sugar transport</keyword>
<dbReference type="Pfam" id="PF07690">
    <property type="entry name" value="MFS_1"/>
    <property type="match status" value="1"/>
</dbReference>
<evidence type="ECO:0000256" key="4">
    <source>
        <dbReference type="ARBA" id="ARBA00022475"/>
    </source>
</evidence>
<keyword evidence="6 9" id="KW-0812">Transmembrane</keyword>
<dbReference type="SUPFAM" id="SSF103473">
    <property type="entry name" value="MFS general substrate transporter"/>
    <property type="match status" value="1"/>
</dbReference>
<feature type="transmembrane region" description="Helical" evidence="9">
    <location>
        <begin position="249"/>
        <end position="267"/>
    </location>
</feature>
<comment type="subcellular location">
    <subcellularLocation>
        <location evidence="1">Cell membrane</location>
        <topology evidence="1">Multi-pass membrane protein</topology>
    </subcellularLocation>
</comment>
<evidence type="ECO:0000256" key="7">
    <source>
        <dbReference type="ARBA" id="ARBA00022989"/>
    </source>
</evidence>
<comment type="similarity">
    <text evidence="2">Belongs to the major facilitator superfamily. Set transporter family.</text>
</comment>
<feature type="transmembrane region" description="Helical" evidence="9">
    <location>
        <begin position="7"/>
        <end position="30"/>
    </location>
</feature>
<sequence length="399" mass="43325">MGIQGFPIILLVNIFFGVSMSFVLPFNSMFGIDEVGMSNTTFGIFMLVSSLSGIVISTIIAKLSDRIPDRKIILVLCAAAGVIGYLGFAFSRDYFVLLAFSSVFLGISSSTFAQVFAIGREMLTKSDMPPKQLPFYMNILRTIFALAWTVGPAIASYVLLYLGFVGLYVVAATANACVAVITLLFLHRKVEAKGGKASQADLPLRQIMLQPTILINLIAFTCIATANTLNSMNMAQFVTKELGGSGENVGLIFSIPPVFEIPFMLGFGYMATRMKSDKLIRLGAFIAFVYFGALYFTEAPWHIYSIQILSALYISITNGIAITYFQDFLPDMPGTATNLYSNSNKAGNMIGFMLFGVIADSFGYRNVYLTCALFTLAAAVLLVALGRSKRMQVQASASA</sequence>
<evidence type="ECO:0000256" key="1">
    <source>
        <dbReference type="ARBA" id="ARBA00004651"/>
    </source>
</evidence>
<feature type="domain" description="Major facilitator superfamily (MFS) profile" evidence="10">
    <location>
        <begin position="1"/>
        <end position="390"/>
    </location>
</feature>
<evidence type="ECO:0000256" key="6">
    <source>
        <dbReference type="ARBA" id="ARBA00022692"/>
    </source>
</evidence>
<feature type="transmembrane region" description="Helical" evidence="9">
    <location>
        <begin position="72"/>
        <end position="90"/>
    </location>
</feature>